<feature type="compositionally biased region" description="Polar residues" evidence="1">
    <location>
        <begin position="405"/>
        <end position="424"/>
    </location>
</feature>
<accession>A0A8K0CWG3</accession>
<proteinExistence type="predicted"/>
<feature type="chain" id="PRO_5035430786" evidence="2">
    <location>
        <begin position="20"/>
        <end position="545"/>
    </location>
</feature>
<dbReference type="EMBL" id="VTPC01008661">
    <property type="protein sequence ID" value="KAF2892586.1"/>
    <property type="molecule type" value="Genomic_DNA"/>
</dbReference>
<protein>
    <submittedName>
        <fullName evidence="3">Uncharacterized protein</fullName>
    </submittedName>
</protein>
<comment type="caution">
    <text evidence="3">The sequence shown here is derived from an EMBL/GenBank/DDBJ whole genome shotgun (WGS) entry which is preliminary data.</text>
</comment>
<evidence type="ECO:0000313" key="4">
    <source>
        <dbReference type="Proteomes" id="UP000801492"/>
    </source>
</evidence>
<evidence type="ECO:0000256" key="2">
    <source>
        <dbReference type="SAM" id="SignalP"/>
    </source>
</evidence>
<sequence>MKLLLLFVLCAYFINHLEAKNCSEILQTECNDTEYHSYVDCIRKRMKRSLDCENAIPEPCNDCEETCQQCDCDHCAVNFCQPICTTCCPNNPPCSTNRCCHKTCHAKCKSSTCRSECRRSCSEKIHGGSTVTNITSSEKSRQNITTIINLHNVINNTNIIDIPVHVNNTNINNITLSGSEGSTIIENINSSTSEIIKENCCYVVGPRQCVRTQKYPYTKCFHLRRKVCGVFCKAPIVHEQQREICDQSPMGTSCHQQILYIPQPQPRCAYQPSWPYVSCGMQPQPPFCGGCYLHYNSPFPQLPPPGCSPGCYDDGFGLGPYYRQGPFYRPGYAHAPSCYQIGSCGVYGYGGFPGPYGEYPNPSNPYGGFGYPGYGGFGGFPAFPGIGYPVNTYENNLHFEPIPDNNDNVISRTKQDTQNGSSNQVEVEEPPPSYYPVPFIPQYSAVGYPYVPQYPTYNLPPEVDIQATITHPDKESRYAQITITKQPSKRESVKEKDVESKDTHRENDGGNMISKDTQKEEDRGNKTLEEETELKVTTTSVNSKD</sequence>
<organism evidence="3 4">
    <name type="scientific">Ignelater luminosus</name>
    <name type="common">Cucubano</name>
    <name type="synonym">Pyrophorus luminosus</name>
    <dbReference type="NCBI Taxonomy" id="2038154"/>
    <lineage>
        <taxon>Eukaryota</taxon>
        <taxon>Metazoa</taxon>
        <taxon>Ecdysozoa</taxon>
        <taxon>Arthropoda</taxon>
        <taxon>Hexapoda</taxon>
        <taxon>Insecta</taxon>
        <taxon>Pterygota</taxon>
        <taxon>Neoptera</taxon>
        <taxon>Endopterygota</taxon>
        <taxon>Coleoptera</taxon>
        <taxon>Polyphaga</taxon>
        <taxon>Elateriformia</taxon>
        <taxon>Elateroidea</taxon>
        <taxon>Elateridae</taxon>
        <taxon>Agrypninae</taxon>
        <taxon>Pyrophorini</taxon>
        <taxon>Ignelater</taxon>
    </lineage>
</organism>
<gene>
    <name evidence="3" type="ORF">ILUMI_13589</name>
</gene>
<feature type="compositionally biased region" description="Basic and acidic residues" evidence="1">
    <location>
        <begin position="516"/>
        <end position="529"/>
    </location>
</feature>
<feature type="region of interest" description="Disordered" evidence="1">
    <location>
        <begin position="401"/>
        <end position="433"/>
    </location>
</feature>
<dbReference type="Proteomes" id="UP000801492">
    <property type="component" value="Unassembled WGS sequence"/>
</dbReference>
<dbReference type="OrthoDB" id="7694007at2759"/>
<feature type="compositionally biased region" description="Basic and acidic residues" evidence="1">
    <location>
        <begin position="488"/>
        <end position="508"/>
    </location>
</feature>
<dbReference type="AlphaFoldDB" id="A0A8K0CWG3"/>
<evidence type="ECO:0000256" key="1">
    <source>
        <dbReference type="SAM" id="MobiDB-lite"/>
    </source>
</evidence>
<feature type="signal peptide" evidence="2">
    <location>
        <begin position="1"/>
        <end position="19"/>
    </location>
</feature>
<feature type="region of interest" description="Disordered" evidence="1">
    <location>
        <begin position="485"/>
        <end position="545"/>
    </location>
</feature>
<keyword evidence="4" id="KW-1185">Reference proteome</keyword>
<keyword evidence="2" id="KW-0732">Signal</keyword>
<evidence type="ECO:0000313" key="3">
    <source>
        <dbReference type="EMBL" id="KAF2892586.1"/>
    </source>
</evidence>
<reference evidence="3" key="1">
    <citation type="submission" date="2019-08" db="EMBL/GenBank/DDBJ databases">
        <title>The genome of the North American firefly Photinus pyralis.</title>
        <authorList>
            <consortium name="Photinus pyralis genome working group"/>
            <person name="Fallon T.R."/>
            <person name="Sander Lower S.E."/>
            <person name="Weng J.-K."/>
        </authorList>
    </citation>
    <scope>NUCLEOTIDE SEQUENCE</scope>
    <source>
        <strain evidence="3">TRF0915ILg1</strain>
        <tissue evidence="3">Whole body</tissue>
    </source>
</reference>
<name>A0A8K0CWG3_IGNLU</name>